<keyword evidence="2" id="KW-1185">Reference proteome</keyword>
<evidence type="ECO:0000313" key="1">
    <source>
        <dbReference type="EMBL" id="KAF2451602.1"/>
    </source>
</evidence>
<evidence type="ECO:0000313" key="2">
    <source>
        <dbReference type="Proteomes" id="UP000799764"/>
    </source>
</evidence>
<accession>A0A9P4PWN7</accession>
<sequence length="191" mass="21832">MDTTVLCVLCGAPFALEPGPYQLEPNRIEYKWLYNVQLLGPGTAFRNHRMTSRCDNDPVPHHNDGVVVSEAMSWSITDANFLLLDDSYYCVLEEDEARDIIFSLHEKCIQLADRAFEFQRSDQALVETRSTTSCLYDILKNYYSAAKSNGFSMYPEALQSLTICDLQRSDPINLVENTGWWSGAYELIYPF</sequence>
<dbReference type="AlphaFoldDB" id="A0A9P4PWN7"/>
<organism evidence="1 2">
    <name type="scientific">Karstenula rhodostoma CBS 690.94</name>
    <dbReference type="NCBI Taxonomy" id="1392251"/>
    <lineage>
        <taxon>Eukaryota</taxon>
        <taxon>Fungi</taxon>
        <taxon>Dikarya</taxon>
        <taxon>Ascomycota</taxon>
        <taxon>Pezizomycotina</taxon>
        <taxon>Dothideomycetes</taxon>
        <taxon>Pleosporomycetidae</taxon>
        <taxon>Pleosporales</taxon>
        <taxon>Massarineae</taxon>
        <taxon>Didymosphaeriaceae</taxon>
        <taxon>Karstenula</taxon>
    </lineage>
</organism>
<gene>
    <name evidence="1" type="ORF">P171DRAFT_438306</name>
</gene>
<dbReference type="Proteomes" id="UP000799764">
    <property type="component" value="Unassembled WGS sequence"/>
</dbReference>
<proteinExistence type="predicted"/>
<dbReference type="EMBL" id="MU001492">
    <property type="protein sequence ID" value="KAF2451602.1"/>
    <property type="molecule type" value="Genomic_DNA"/>
</dbReference>
<name>A0A9P4PWN7_9PLEO</name>
<comment type="caution">
    <text evidence="1">The sequence shown here is derived from an EMBL/GenBank/DDBJ whole genome shotgun (WGS) entry which is preliminary data.</text>
</comment>
<protein>
    <submittedName>
        <fullName evidence="1">Uncharacterized protein</fullName>
    </submittedName>
</protein>
<dbReference type="OrthoDB" id="3932329at2759"/>
<reference evidence="1" key="1">
    <citation type="journal article" date="2020" name="Stud. Mycol.">
        <title>101 Dothideomycetes genomes: a test case for predicting lifestyles and emergence of pathogens.</title>
        <authorList>
            <person name="Haridas S."/>
            <person name="Albert R."/>
            <person name="Binder M."/>
            <person name="Bloem J."/>
            <person name="Labutti K."/>
            <person name="Salamov A."/>
            <person name="Andreopoulos B."/>
            <person name="Baker S."/>
            <person name="Barry K."/>
            <person name="Bills G."/>
            <person name="Bluhm B."/>
            <person name="Cannon C."/>
            <person name="Castanera R."/>
            <person name="Culley D."/>
            <person name="Daum C."/>
            <person name="Ezra D."/>
            <person name="Gonzalez J."/>
            <person name="Henrissat B."/>
            <person name="Kuo A."/>
            <person name="Liang C."/>
            <person name="Lipzen A."/>
            <person name="Lutzoni F."/>
            <person name="Magnuson J."/>
            <person name="Mondo S."/>
            <person name="Nolan M."/>
            <person name="Ohm R."/>
            <person name="Pangilinan J."/>
            <person name="Park H.-J."/>
            <person name="Ramirez L."/>
            <person name="Alfaro M."/>
            <person name="Sun H."/>
            <person name="Tritt A."/>
            <person name="Yoshinaga Y."/>
            <person name="Zwiers L.-H."/>
            <person name="Turgeon B."/>
            <person name="Goodwin S."/>
            <person name="Spatafora J."/>
            <person name="Crous P."/>
            <person name="Grigoriev I."/>
        </authorList>
    </citation>
    <scope>NUCLEOTIDE SEQUENCE</scope>
    <source>
        <strain evidence="1">CBS 690.94</strain>
    </source>
</reference>